<dbReference type="SUPFAM" id="SSF56731">
    <property type="entry name" value="DNA primase core"/>
    <property type="match status" value="1"/>
</dbReference>
<dbReference type="SUPFAM" id="SSF52540">
    <property type="entry name" value="P-loop containing nucleoside triphosphate hydrolases"/>
    <property type="match status" value="1"/>
</dbReference>
<dbReference type="PANTHER" id="PTHR30313:SF2">
    <property type="entry name" value="DNA PRIMASE"/>
    <property type="match status" value="1"/>
</dbReference>
<dbReference type="GO" id="GO:0006269">
    <property type="term" value="P:DNA replication, synthesis of primer"/>
    <property type="evidence" value="ECO:0007669"/>
    <property type="project" value="TreeGrafter"/>
</dbReference>
<evidence type="ECO:0000313" key="2">
    <source>
        <dbReference type="EMBL" id="TYR31206.1"/>
    </source>
</evidence>
<organism evidence="2 3">
    <name type="scientific">Sphingobacterium phlebotomi</name>
    <dbReference type="NCBI Taxonomy" id="2605433"/>
    <lineage>
        <taxon>Bacteria</taxon>
        <taxon>Pseudomonadati</taxon>
        <taxon>Bacteroidota</taxon>
        <taxon>Sphingobacteriia</taxon>
        <taxon>Sphingobacteriales</taxon>
        <taxon>Sphingobacteriaceae</taxon>
        <taxon>Sphingobacterium</taxon>
    </lineage>
</organism>
<dbReference type="AlphaFoldDB" id="A0A5D4GR22"/>
<dbReference type="InterPro" id="IPR027417">
    <property type="entry name" value="P-loop_NTPase"/>
</dbReference>
<dbReference type="InterPro" id="IPR037068">
    <property type="entry name" value="DNA_primase_core_N_sf"/>
</dbReference>
<dbReference type="InterPro" id="IPR050219">
    <property type="entry name" value="DnaG_primase"/>
</dbReference>
<reference evidence="2 3" key="1">
    <citation type="submission" date="2019-08" db="EMBL/GenBank/DDBJ databases">
        <title>Phlebobacter frassis gen. nov. sp. nov., a new member of family Sphingobacteriaceae isolated from sand fly rearing media.</title>
        <authorList>
            <person name="Kakumanu M.L."/>
            <person name="Marayati B.F."/>
            <person name="Wada-Katsumata A."/>
            <person name="Wasserberg G."/>
            <person name="Schal C."/>
            <person name="Apperson C.S."/>
            <person name="Ponnusamy L."/>
        </authorList>
    </citation>
    <scope>NUCLEOTIDE SEQUENCE [LARGE SCALE GENOMIC DNA]</scope>
    <source>
        <strain evidence="2 3">SSI9</strain>
    </source>
</reference>
<dbReference type="EMBL" id="VTAV01000028">
    <property type="protein sequence ID" value="TYR31206.1"/>
    <property type="molecule type" value="Genomic_DNA"/>
</dbReference>
<name>A0A5D4GR22_9SPHI</name>
<comment type="caution">
    <text evidence="2">The sequence shown here is derived from an EMBL/GenBank/DDBJ whole genome shotgun (WGS) entry which is preliminary data.</text>
</comment>
<dbReference type="GO" id="GO:0005737">
    <property type="term" value="C:cytoplasm"/>
    <property type="evidence" value="ECO:0007669"/>
    <property type="project" value="TreeGrafter"/>
</dbReference>
<dbReference type="RefSeq" id="WP_148921284.1">
    <property type="nucleotide sequence ID" value="NZ_VTAV01000028.1"/>
</dbReference>
<dbReference type="Gene3D" id="3.90.980.10">
    <property type="entry name" value="DNA primase, catalytic core, N-terminal domain"/>
    <property type="match status" value="1"/>
</dbReference>
<gene>
    <name evidence="2" type="ORF">FXV77_21385</name>
</gene>
<sequence length="791" mass="89874">MWQKAQSLIGAAAQQAAPKPIIQPENLGDIFQKLRPSFYSSSKARAYAESRNIYTAKLEAGYNNGTHYSKLKNCIIFPLKDKENNIVSFYGRNTQSKGKDDRHFYTANRNGLYPNYPTAETETIIITESIIDAATIQLYTTYKTLSLFGTNVLNEEHKEALQSLPHLKEIIMFLNGDEAGREWTGKHSETLQGLLPKITISTVNTPDEEDINSLIQGHEAEILQHLINERQILFSSLEKEKPAPEIGFADSLTPIKNNNDSQQTVEPPIITTVGKLNTSNADYISFVYENLLFSIVGGIALYPLDKLKITLKIQVAKSLNPLHTIRQSNLDLYSEEQAEKFIRRASEKLETGSKQISYAIAELITLLEDYRNARIEAQKPKAEKPKVLTEFRKKELTKLLQSKNLYKKLNELIGKTGVIGEAKNRLIMWTVFTSRLTDHPLHIICLGASGTGKTYLQEKISELIPKQHKVSFTASTENALYYVGKTDLKNKLILIEDMDGANSVLYVLRELQSKGYVSKIVPMKDSKGNMKTILLEVEGPICLSGTTTKERIYEDNANRCLLIYLDNSDTQQQSIMQYQRLLSAGKINKAEEESTKELLQDLQLMLRKINVVNPYADKLIIPESVFKPLRTNAHYLQFIEAITFIHQYQREVKKDQLGNPFIETTLEDIALANELLQEVLLAKSDELTKACRDFLETLKALLHKEKKHSFYRSEIRTLLKINPHNLNHYLKTLHFYGYVKSIGGNKYKGGYEYEITNKDEYSRLQNSIETALDKALQDIRGKAVSNVSNSK</sequence>
<keyword evidence="3" id="KW-1185">Reference proteome</keyword>
<dbReference type="Gene3D" id="3.40.1360.10">
    <property type="match status" value="1"/>
</dbReference>
<proteinExistence type="predicted"/>
<dbReference type="Pfam" id="PF13155">
    <property type="entry name" value="Toprim_2"/>
    <property type="match status" value="1"/>
</dbReference>
<protein>
    <submittedName>
        <fullName evidence="2">DNA primase</fullName>
    </submittedName>
</protein>
<evidence type="ECO:0000259" key="1">
    <source>
        <dbReference type="PROSITE" id="PS50880"/>
    </source>
</evidence>
<dbReference type="Proteomes" id="UP000322362">
    <property type="component" value="Unassembled WGS sequence"/>
</dbReference>
<feature type="domain" description="Toprim" evidence="1">
    <location>
        <begin position="122"/>
        <end position="206"/>
    </location>
</feature>
<accession>A0A5D4GR22</accession>
<dbReference type="PANTHER" id="PTHR30313">
    <property type="entry name" value="DNA PRIMASE"/>
    <property type="match status" value="1"/>
</dbReference>
<dbReference type="PROSITE" id="PS50880">
    <property type="entry name" value="TOPRIM"/>
    <property type="match status" value="1"/>
</dbReference>
<dbReference type="InterPro" id="IPR006171">
    <property type="entry name" value="TOPRIM_dom"/>
</dbReference>
<evidence type="ECO:0000313" key="3">
    <source>
        <dbReference type="Proteomes" id="UP000322362"/>
    </source>
</evidence>